<dbReference type="EMBL" id="JACHKZ010000015">
    <property type="protein sequence ID" value="MBB6578468.1"/>
    <property type="molecule type" value="Genomic_DNA"/>
</dbReference>
<dbReference type="InterPro" id="IPR053734">
    <property type="entry name" value="Phage_Head-Tail_Connect_sf"/>
</dbReference>
<reference evidence="1 2" key="1">
    <citation type="submission" date="2020-08" db="EMBL/GenBank/DDBJ databases">
        <title>Functional genomics of gut bacteria from endangered species of beetles.</title>
        <authorList>
            <person name="Carlos-Shanley C."/>
        </authorList>
    </citation>
    <scope>NUCLEOTIDE SEQUENCE [LARGE SCALE GENOMIC DNA]</scope>
    <source>
        <strain evidence="1 2">S00124</strain>
    </source>
</reference>
<keyword evidence="2" id="KW-1185">Reference proteome</keyword>
<comment type="caution">
    <text evidence="1">The sequence shown here is derived from an EMBL/GenBank/DDBJ whole genome shotgun (WGS) entry which is preliminary data.</text>
</comment>
<protein>
    <submittedName>
        <fullName evidence="1">Uncharacterized protein</fullName>
    </submittedName>
</protein>
<gene>
    <name evidence="1" type="ORF">HNP33_002550</name>
</gene>
<dbReference type="Pfam" id="PF05354">
    <property type="entry name" value="Phage_attach"/>
    <property type="match status" value="1"/>
</dbReference>
<name>A0ABR6RH28_9BURK</name>
<evidence type="ECO:0000313" key="1">
    <source>
        <dbReference type="EMBL" id="MBB6578468.1"/>
    </source>
</evidence>
<organism evidence="1 2">
    <name type="scientific">Comamonas odontotermitis</name>
    <dbReference type="NCBI Taxonomy" id="379895"/>
    <lineage>
        <taxon>Bacteria</taxon>
        <taxon>Pseudomonadati</taxon>
        <taxon>Pseudomonadota</taxon>
        <taxon>Betaproteobacteria</taxon>
        <taxon>Burkholderiales</taxon>
        <taxon>Comamonadaceae</taxon>
        <taxon>Comamonas</taxon>
    </lineage>
</organism>
<accession>A0ABR6RH28</accession>
<dbReference type="InterPro" id="IPR008018">
    <property type="entry name" value="Phage_tail_attach_FII"/>
</dbReference>
<dbReference type="Proteomes" id="UP000562492">
    <property type="component" value="Unassembled WGS sequence"/>
</dbReference>
<evidence type="ECO:0000313" key="2">
    <source>
        <dbReference type="Proteomes" id="UP000562492"/>
    </source>
</evidence>
<proteinExistence type="predicted"/>
<dbReference type="Gene3D" id="2.40.10.180">
    <property type="entry name" value="Phage tail proteins"/>
    <property type="match status" value="1"/>
</dbReference>
<dbReference type="RefSeq" id="WP_184708959.1">
    <property type="nucleotide sequence ID" value="NZ_JACHKZ010000015.1"/>
</dbReference>
<sequence length="104" mass="11018">MTQALAPFADLMEQTNAAVLQTLSNAIARIGAGEPFGVMFETPFREGYGSVIDGRAPVCVGSVEKLGELERDDEIVIGGQLYSVESAEPDGDGFVRLQLIKGGE</sequence>